<proteinExistence type="predicted"/>
<name>A0A9W7LD39_9STRA</name>
<evidence type="ECO:0008006" key="3">
    <source>
        <dbReference type="Google" id="ProtNLM"/>
    </source>
</evidence>
<protein>
    <recommendedName>
        <fullName evidence="3">COMM domain-containing protein</fullName>
    </recommendedName>
</protein>
<evidence type="ECO:0000313" key="1">
    <source>
        <dbReference type="EMBL" id="GMI46690.1"/>
    </source>
</evidence>
<dbReference type="AlphaFoldDB" id="A0A9W7LD39"/>
<sequence length="124" mass="13269">MEEDREDVWQKQLASDLKLYSPLPSSLAALVPPAASSLMASLKADDSSNGSIISKTGWKLCSFESSLGVNLSSSAPSPSSSLVTVTLTKSRAGERKSTSFETTLDKFMILRGELERVLRGMALA</sequence>
<evidence type="ECO:0000313" key="2">
    <source>
        <dbReference type="Proteomes" id="UP001165065"/>
    </source>
</evidence>
<dbReference type="EMBL" id="BRYA01000310">
    <property type="protein sequence ID" value="GMI46690.1"/>
    <property type="molecule type" value="Genomic_DNA"/>
</dbReference>
<comment type="caution">
    <text evidence="1">The sequence shown here is derived from an EMBL/GenBank/DDBJ whole genome shotgun (WGS) entry which is preliminary data.</text>
</comment>
<keyword evidence="2" id="KW-1185">Reference proteome</keyword>
<accession>A0A9W7LD39</accession>
<reference evidence="2" key="1">
    <citation type="journal article" date="2023" name="Commun. Biol.">
        <title>Genome analysis of Parmales, the sister group of diatoms, reveals the evolutionary specialization of diatoms from phago-mixotrophs to photoautotrophs.</title>
        <authorList>
            <person name="Ban H."/>
            <person name="Sato S."/>
            <person name="Yoshikawa S."/>
            <person name="Yamada K."/>
            <person name="Nakamura Y."/>
            <person name="Ichinomiya M."/>
            <person name="Sato N."/>
            <person name="Blanc-Mathieu R."/>
            <person name="Endo H."/>
            <person name="Kuwata A."/>
            <person name="Ogata H."/>
        </authorList>
    </citation>
    <scope>NUCLEOTIDE SEQUENCE [LARGE SCALE GENOMIC DNA]</scope>
</reference>
<gene>
    <name evidence="1" type="ORF">TrCOL_g1638</name>
</gene>
<organism evidence="1 2">
    <name type="scientific">Triparma columacea</name>
    <dbReference type="NCBI Taxonomy" id="722753"/>
    <lineage>
        <taxon>Eukaryota</taxon>
        <taxon>Sar</taxon>
        <taxon>Stramenopiles</taxon>
        <taxon>Ochrophyta</taxon>
        <taxon>Bolidophyceae</taxon>
        <taxon>Parmales</taxon>
        <taxon>Triparmaceae</taxon>
        <taxon>Triparma</taxon>
    </lineage>
</organism>
<dbReference type="Proteomes" id="UP001165065">
    <property type="component" value="Unassembled WGS sequence"/>
</dbReference>